<gene>
    <name evidence="2" type="ORF">LAX5112_04623</name>
</gene>
<dbReference type="Proteomes" id="UP000053235">
    <property type="component" value="Unassembled WGS sequence"/>
</dbReference>
<feature type="transmembrane region" description="Helical" evidence="1">
    <location>
        <begin position="116"/>
        <end position="134"/>
    </location>
</feature>
<dbReference type="OrthoDB" id="7864403at2"/>
<evidence type="ECO:0000313" key="3">
    <source>
        <dbReference type="Proteomes" id="UP000053235"/>
    </source>
</evidence>
<evidence type="ECO:0000256" key="1">
    <source>
        <dbReference type="SAM" id="Phobius"/>
    </source>
</evidence>
<dbReference type="EMBL" id="CXWD01000027">
    <property type="protein sequence ID" value="CTQ76530.1"/>
    <property type="molecule type" value="Genomic_DNA"/>
</dbReference>
<protein>
    <submittedName>
        <fullName evidence="2">Uncharacterized protein</fullName>
    </submittedName>
</protein>
<sequence length="147" mass="15686">MAIPRYISFVAFTLGTYDMVRGVAHTIFAGYAATHLAGVDLKGPAGRDLLVLMVAFGASNLVTACALIYLALTDRAGSLVLLILIPIAYLAAHIGLQMHEIGLTGQGVFPGQFNMTVYLTICVVSATSGLLSVWRQMRSAVHFGRSR</sequence>
<keyword evidence="3" id="KW-1185">Reference proteome</keyword>
<evidence type="ECO:0000313" key="2">
    <source>
        <dbReference type="EMBL" id="CTQ76530.1"/>
    </source>
</evidence>
<feature type="transmembrane region" description="Helical" evidence="1">
    <location>
        <begin position="79"/>
        <end position="96"/>
    </location>
</feature>
<dbReference type="AlphaFoldDB" id="A0A0M7AQJ9"/>
<dbReference type="RefSeq" id="WP_055673810.1">
    <property type="nucleotide sequence ID" value="NZ_CXWD01000027.1"/>
</dbReference>
<keyword evidence="1" id="KW-1133">Transmembrane helix</keyword>
<reference evidence="3" key="1">
    <citation type="submission" date="2015-07" db="EMBL/GenBank/DDBJ databases">
        <authorList>
            <person name="Rodrigo-Torres Lidia"/>
            <person name="Arahal R.David."/>
        </authorList>
    </citation>
    <scope>NUCLEOTIDE SEQUENCE [LARGE SCALE GENOMIC DNA]</scope>
    <source>
        <strain evidence="3">CECT 5112</strain>
    </source>
</reference>
<keyword evidence="1" id="KW-0472">Membrane</keyword>
<accession>A0A0M7AQJ9</accession>
<proteinExistence type="predicted"/>
<dbReference type="STRING" id="388408.LAX5112_04623"/>
<name>A0A0M7AQJ9_9HYPH</name>
<organism evidence="2 3">
    <name type="scientific">Roseibium alexandrii</name>
    <dbReference type="NCBI Taxonomy" id="388408"/>
    <lineage>
        <taxon>Bacteria</taxon>
        <taxon>Pseudomonadati</taxon>
        <taxon>Pseudomonadota</taxon>
        <taxon>Alphaproteobacteria</taxon>
        <taxon>Hyphomicrobiales</taxon>
        <taxon>Stappiaceae</taxon>
        <taxon>Roseibium</taxon>
    </lineage>
</organism>
<keyword evidence="1" id="KW-0812">Transmembrane</keyword>
<feature type="transmembrane region" description="Helical" evidence="1">
    <location>
        <begin position="49"/>
        <end position="72"/>
    </location>
</feature>